<gene>
    <name evidence="2" type="ORF">U0070_009682</name>
</gene>
<comment type="caution">
    <text evidence="2">The sequence shown here is derived from an EMBL/GenBank/DDBJ whole genome shotgun (WGS) entry which is preliminary data.</text>
</comment>
<keyword evidence="1" id="KW-1133">Transmembrane helix</keyword>
<evidence type="ECO:0000256" key="1">
    <source>
        <dbReference type="SAM" id="Phobius"/>
    </source>
</evidence>
<dbReference type="AlphaFoldDB" id="A0AAW0H4S3"/>
<evidence type="ECO:0000313" key="3">
    <source>
        <dbReference type="Proteomes" id="UP001488838"/>
    </source>
</evidence>
<keyword evidence="1" id="KW-0472">Membrane</keyword>
<dbReference type="EMBL" id="JBBHLL010001194">
    <property type="protein sequence ID" value="KAK7796431.1"/>
    <property type="molecule type" value="Genomic_DNA"/>
</dbReference>
<feature type="non-terminal residue" evidence="2">
    <location>
        <position position="43"/>
    </location>
</feature>
<keyword evidence="1" id="KW-0812">Transmembrane</keyword>
<reference evidence="2 3" key="1">
    <citation type="journal article" date="2023" name="bioRxiv">
        <title>Conserved and derived expression patterns and positive selection on dental genes reveal complex evolutionary context of ever-growing rodent molars.</title>
        <authorList>
            <person name="Calamari Z.T."/>
            <person name="Song A."/>
            <person name="Cohen E."/>
            <person name="Akter M."/>
            <person name="Roy R.D."/>
            <person name="Hallikas O."/>
            <person name="Christensen M.M."/>
            <person name="Li P."/>
            <person name="Marangoni P."/>
            <person name="Jernvall J."/>
            <person name="Klein O.D."/>
        </authorList>
    </citation>
    <scope>NUCLEOTIDE SEQUENCE [LARGE SCALE GENOMIC DNA]</scope>
    <source>
        <strain evidence="2">V071</strain>
    </source>
</reference>
<keyword evidence="3" id="KW-1185">Reference proteome</keyword>
<name>A0AAW0H4S3_MYOGA</name>
<sequence>MRLFHSSLVAYLNIYFLYHVILATHQDVQKKHHDEIDRALPNM</sequence>
<accession>A0AAW0H4S3</accession>
<proteinExistence type="predicted"/>
<evidence type="ECO:0000313" key="2">
    <source>
        <dbReference type="EMBL" id="KAK7796431.1"/>
    </source>
</evidence>
<feature type="transmembrane region" description="Helical" evidence="1">
    <location>
        <begin position="6"/>
        <end position="24"/>
    </location>
</feature>
<protein>
    <submittedName>
        <fullName evidence="2">Uncharacterized protein</fullName>
    </submittedName>
</protein>
<dbReference type="Proteomes" id="UP001488838">
    <property type="component" value="Unassembled WGS sequence"/>
</dbReference>
<organism evidence="2 3">
    <name type="scientific">Myodes glareolus</name>
    <name type="common">Bank vole</name>
    <name type="synonym">Clethrionomys glareolus</name>
    <dbReference type="NCBI Taxonomy" id="447135"/>
    <lineage>
        <taxon>Eukaryota</taxon>
        <taxon>Metazoa</taxon>
        <taxon>Chordata</taxon>
        <taxon>Craniata</taxon>
        <taxon>Vertebrata</taxon>
        <taxon>Euteleostomi</taxon>
        <taxon>Mammalia</taxon>
        <taxon>Eutheria</taxon>
        <taxon>Euarchontoglires</taxon>
        <taxon>Glires</taxon>
        <taxon>Rodentia</taxon>
        <taxon>Myomorpha</taxon>
        <taxon>Muroidea</taxon>
        <taxon>Cricetidae</taxon>
        <taxon>Arvicolinae</taxon>
        <taxon>Myodes</taxon>
    </lineage>
</organism>